<evidence type="ECO:0000313" key="9">
    <source>
        <dbReference type="EMBL" id="RJE19375.1"/>
    </source>
</evidence>
<feature type="domain" description="PH" evidence="7">
    <location>
        <begin position="305"/>
        <end position="406"/>
    </location>
</feature>
<comment type="subcellular location">
    <subcellularLocation>
        <location evidence="1">Membrane</location>
    </subcellularLocation>
</comment>
<feature type="compositionally biased region" description="Polar residues" evidence="5">
    <location>
        <begin position="545"/>
        <end position="566"/>
    </location>
</feature>
<gene>
    <name evidence="9" type="ORF">PHISCL_08291</name>
</gene>
<feature type="compositionally biased region" description="Low complexity" evidence="5">
    <location>
        <begin position="474"/>
        <end position="488"/>
    </location>
</feature>
<protein>
    <submittedName>
        <fullName evidence="9">Transcription factor SipA3</fullName>
    </submittedName>
</protein>
<dbReference type="FunFam" id="2.30.29.30:FF:000349">
    <property type="entry name" value="Transcription factor SipA3"/>
    <property type="match status" value="1"/>
</dbReference>
<evidence type="ECO:0000256" key="1">
    <source>
        <dbReference type="ARBA" id="ARBA00004370"/>
    </source>
</evidence>
<dbReference type="OrthoDB" id="10070851at2759"/>
<dbReference type="Gene3D" id="1.20.1270.60">
    <property type="entry name" value="Arfaptin homology (AH) domain/BAR domain"/>
    <property type="match status" value="1"/>
</dbReference>
<dbReference type="Pfam" id="PF00169">
    <property type="entry name" value="PH"/>
    <property type="match status" value="1"/>
</dbReference>
<keyword evidence="2 6" id="KW-0812">Transmembrane</keyword>
<dbReference type="InterPro" id="IPR001849">
    <property type="entry name" value="PH_domain"/>
</dbReference>
<comment type="caution">
    <text evidence="9">The sequence shown here is derived from an EMBL/GenBank/DDBJ whole genome shotgun (WGS) entry which is preliminary data.</text>
</comment>
<dbReference type="Pfam" id="PF16746">
    <property type="entry name" value="BAR_3"/>
    <property type="match status" value="1"/>
</dbReference>
<evidence type="ECO:0000256" key="6">
    <source>
        <dbReference type="SAM" id="Phobius"/>
    </source>
</evidence>
<feature type="compositionally biased region" description="Polar residues" evidence="5">
    <location>
        <begin position="662"/>
        <end position="678"/>
    </location>
</feature>
<feature type="region of interest" description="Disordered" evidence="5">
    <location>
        <begin position="429"/>
        <end position="524"/>
    </location>
</feature>
<dbReference type="InterPro" id="IPR042067">
    <property type="entry name" value="Sip3_PH"/>
</dbReference>
<dbReference type="InterPro" id="IPR031968">
    <property type="entry name" value="VASt"/>
</dbReference>
<dbReference type="STRING" id="2070753.A0A3A2ZNC1"/>
<dbReference type="GO" id="GO:0005737">
    <property type="term" value="C:cytoplasm"/>
    <property type="evidence" value="ECO:0007669"/>
    <property type="project" value="InterPro"/>
</dbReference>
<sequence>MSTPSQNPLPRAGKLVSVVPVGLKEAALDSPTFRATTGHFSDQLEQLERWLDGYARAATKLTTELAALENIVGGFLSHATYPPVISEAVLDHDYTLLSMRRCADSSKDLWNGLVTTTRKIESLVSDPIKHFIQEDLRNFKETRRILDQTQKHYDHLQARYASQSKSKEPSSLREDAFQLHEARKAYLKASMDFSIQAPQVRNSLDKLLVRVSFDQWREFKTFHRNNGVTFDKWGQEMDRIKGWIHEMDGSERSSRRELLAARKQIEEAAEIAARPSRELEDYSTSTVPYLGSRPLSNLNVTKEFRAEKQGWLNLRTLSGKPTRTVWVRRWAFLKNGIFGCLVQGHRTGGVEESDRIGVLLCSVRPAFQEERRFCFEVKTKNNNIMLQAETQKELMEWISAFEAAKQKALENPASTDLSVEGKVTVQDPAFSISQPPAPEFAADPADSLTPSAGDEGSSDRSGIIPLSERERNSSDLSSSRRLTTLDSESSARDHTSRIIQKLDLHRKSNAHPSPPIGGPTGGIASLITASHSALPYSGSVSTSVAANETSRNRSLSNRSATPSTLAPLTFANPPAPTSMSKAAVMVSHERGIGLGSADSTGGMPSGMMANLWGSSNWGFLNKLERERIPQSDGTISDLDVKQGPRSSSPVSDSSKRTLAADTESSGTSKPRQQTPGTLHRQTISLDGDASKVQRNVLGLTSEYPSYYPQQLKAQDAQFRLLFPDVKKEEPLVMVFRATWNPNDQQEFPGRAYVTIKNIYFYSHHFGLVLTTGVSLVSIREVTAAPGRDCDFLFLHTHPRPEDTTPGRITVKTFLEPLRLLQRRLNFLIEDSAAAESQPLEAIFKALIKMETDTPNRAPSVDSWEDMSAMDDRIDSDGKDIRAPLYIEKDLDISQRTTGRGKDVPKFRLPSQPVQYVPQGNLRLAAEKVLDISPKALFHVLFGDKSAVWQLLLYERNARDIKQGPWGHTESQHLRREFQYSIEASGLFGRSESKALSDYQMIDVHNEHLCYVVTDKRTPWHLPFRRSFRLVRKIVVTFVSKSKSKLAVYTKVEWLWSPYGLTSIIEKQANGDLEQDALDLIDLVGDQVRRLGSDGRTKKAITIFGHVGRQNQVSVFPDDGIKLNLDISHPRTQRTVLQLLFETVASFLESAVSSLIIGIFGFFRWIWKTTSAHKVILTLLLSSVLINGLYSSRAAYGWWLERNAGNFMARLGVRPDHVMSKAIYIQDIDEAIANLTVGQNSANASDCFTTFYEQTMQTQDTRWTVGSPSPKDAVTKGATRRLQQTRERLATYRHNLLVALRVVNSIEKEVVQNEWERWLRQELRRCHQVETLLQKSEGEDVPEQTDRQDQRVFAELTDDVKQWYEKYCTSCQSEQDLVESNNRGYGIL</sequence>
<dbReference type="PROSITE" id="PS51778">
    <property type="entry name" value="VAST"/>
    <property type="match status" value="1"/>
</dbReference>
<dbReference type="EMBL" id="MVGC01000413">
    <property type="protein sequence ID" value="RJE19375.1"/>
    <property type="molecule type" value="Genomic_DNA"/>
</dbReference>
<feature type="compositionally biased region" description="Basic and acidic residues" evidence="5">
    <location>
        <begin position="489"/>
        <end position="506"/>
    </location>
</feature>
<name>A0A3A2ZNC1_9EURO</name>
<reference evidence="10" key="1">
    <citation type="submission" date="2017-02" db="EMBL/GenBank/DDBJ databases">
        <authorList>
            <person name="Tafer H."/>
            <person name="Lopandic K."/>
        </authorList>
    </citation>
    <scope>NUCLEOTIDE SEQUENCE [LARGE SCALE GENOMIC DNA]</scope>
    <source>
        <strain evidence="10">CBS 366.77</strain>
    </source>
</reference>
<evidence type="ECO:0000256" key="5">
    <source>
        <dbReference type="SAM" id="MobiDB-lite"/>
    </source>
</evidence>
<keyword evidence="10" id="KW-1185">Reference proteome</keyword>
<accession>A0A3A2ZNC1</accession>
<evidence type="ECO:0000256" key="2">
    <source>
        <dbReference type="ARBA" id="ARBA00022692"/>
    </source>
</evidence>
<dbReference type="PROSITE" id="PS50003">
    <property type="entry name" value="PH_DOMAIN"/>
    <property type="match status" value="1"/>
</dbReference>
<dbReference type="CDD" id="cd07609">
    <property type="entry name" value="BAR_SIP3_fungi"/>
    <property type="match status" value="1"/>
</dbReference>
<dbReference type="PANTHER" id="PTHR14248">
    <property type="entry name" value="CYCLIN Y, ISOFORM A"/>
    <property type="match status" value="1"/>
</dbReference>
<dbReference type="InterPro" id="IPR027267">
    <property type="entry name" value="AH/BAR_dom_sf"/>
</dbReference>
<evidence type="ECO:0000259" key="7">
    <source>
        <dbReference type="PROSITE" id="PS50003"/>
    </source>
</evidence>
<evidence type="ECO:0000256" key="3">
    <source>
        <dbReference type="ARBA" id="ARBA00022989"/>
    </source>
</evidence>
<feature type="region of interest" description="Disordered" evidence="5">
    <location>
        <begin position="545"/>
        <end position="573"/>
    </location>
</feature>
<evidence type="ECO:0000256" key="4">
    <source>
        <dbReference type="ARBA" id="ARBA00023136"/>
    </source>
</evidence>
<dbReference type="InterPro" id="IPR039463">
    <property type="entry name" value="Sip3/Lam1_BAR"/>
</dbReference>
<dbReference type="SUPFAM" id="SSF50729">
    <property type="entry name" value="PH domain-like"/>
    <property type="match status" value="1"/>
</dbReference>
<dbReference type="CDD" id="cd13280">
    <property type="entry name" value="PH_SIP3"/>
    <property type="match status" value="1"/>
</dbReference>
<dbReference type="SUPFAM" id="SSF103657">
    <property type="entry name" value="BAR/IMD domain-like"/>
    <property type="match status" value="1"/>
</dbReference>
<dbReference type="InterPro" id="IPR011993">
    <property type="entry name" value="PH-like_dom_sf"/>
</dbReference>
<evidence type="ECO:0000259" key="8">
    <source>
        <dbReference type="PROSITE" id="PS51778"/>
    </source>
</evidence>
<dbReference type="FunFam" id="1.20.1270.60:FF:000079">
    <property type="entry name" value="Transcription factor SipA3"/>
    <property type="match status" value="1"/>
</dbReference>
<dbReference type="Proteomes" id="UP000266188">
    <property type="component" value="Unassembled WGS sequence"/>
</dbReference>
<feature type="transmembrane region" description="Helical" evidence="6">
    <location>
        <begin position="1174"/>
        <end position="1198"/>
    </location>
</feature>
<keyword evidence="4 6" id="KW-0472">Membrane</keyword>
<dbReference type="GO" id="GO:0016020">
    <property type="term" value="C:membrane"/>
    <property type="evidence" value="ECO:0007669"/>
    <property type="project" value="UniProtKB-SubCell"/>
</dbReference>
<dbReference type="InterPro" id="IPR004148">
    <property type="entry name" value="BAR_dom"/>
</dbReference>
<organism evidence="9 10">
    <name type="scientific">Aspergillus sclerotialis</name>
    <dbReference type="NCBI Taxonomy" id="2070753"/>
    <lineage>
        <taxon>Eukaryota</taxon>
        <taxon>Fungi</taxon>
        <taxon>Dikarya</taxon>
        <taxon>Ascomycota</taxon>
        <taxon>Pezizomycotina</taxon>
        <taxon>Eurotiomycetes</taxon>
        <taxon>Eurotiomycetidae</taxon>
        <taxon>Eurotiales</taxon>
        <taxon>Aspergillaceae</taxon>
        <taxon>Aspergillus</taxon>
        <taxon>Aspergillus subgen. Polypaecilum</taxon>
    </lineage>
</organism>
<dbReference type="Gene3D" id="2.30.29.30">
    <property type="entry name" value="Pleckstrin-homology domain (PH domain)/Phosphotyrosine-binding domain (PTB)"/>
    <property type="match status" value="1"/>
</dbReference>
<feature type="domain" description="VASt" evidence="8">
    <location>
        <begin position="920"/>
        <end position="1091"/>
    </location>
</feature>
<feature type="region of interest" description="Disordered" evidence="5">
    <location>
        <begin position="628"/>
        <end position="678"/>
    </location>
</feature>
<feature type="transmembrane region" description="Helical" evidence="6">
    <location>
        <begin position="1138"/>
        <end position="1162"/>
    </location>
</feature>
<keyword evidence="3 6" id="KW-1133">Transmembrane helix</keyword>
<dbReference type="SMART" id="SM00233">
    <property type="entry name" value="PH"/>
    <property type="match status" value="1"/>
</dbReference>
<dbReference type="Pfam" id="PF16016">
    <property type="entry name" value="VASt"/>
    <property type="match status" value="1"/>
</dbReference>
<evidence type="ECO:0000313" key="10">
    <source>
        <dbReference type="Proteomes" id="UP000266188"/>
    </source>
</evidence>
<proteinExistence type="predicted"/>